<comment type="similarity">
    <text evidence="2">Belongs to the outer membrane factor (OMF) (TC 1.B.17) family.</text>
</comment>
<evidence type="ECO:0000256" key="4">
    <source>
        <dbReference type="ARBA" id="ARBA00022452"/>
    </source>
</evidence>
<evidence type="ECO:0000256" key="8">
    <source>
        <dbReference type="SAM" id="Coils"/>
    </source>
</evidence>
<dbReference type="SUPFAM" id="SSF56954">
    <property type="entry name" value="Outer membrane efflux proteins (OEP)"/>
    <property type="match status" value="1"/>
</dbReference>
<evidence type="ECO:0000313" key="11">
    <source>
        <dbReference type="Proteomes" id="UP000263900"/>
    </source>
</evidence>
<dbReference type="Pfam" id="PF02321">
    <property type="entry name" value="OEP"/>
    <property type="match status" value="1"/>
</dbReference>
<keyword evidence="7" id="KW-0998">Cell outer membrane</keyword>
<dbReference type="InterPro" id="IPR003423">
    <property type="entry name" value="OMP_efflux"/>
</dbReference>
<evidence type="ECO:0000256" key="1">
    <source>
        <dbReference type="ARBA" id="ARBA00004442"/>
    </source>
</evidence>
<dbReference type="KEGG" id="pseg:D3H65_31230"/>
<keyword evidence="3" id="KW-0813">Transport</keyword>
<dbReference type="GO" id="GO:0009279">
    <property type="term" value="C:cell outer membrane"/>
    <property type="evidence" value="ECO:0007669"/>
    <property type="project" value="UniProtKB-SubCell"/>
</dbReference>
<name>A0A3B7MWG5_9BACT</name>
<evidence type="ECO:0000256" key="6">
    <source>
        <dbReference type="ARBA" id="ARBA00023136"/>
    </source>
</evidence>
<evidence type="ECO:0000313" key="10">
    <source>
        <dbReference type="EMBL" id="AXY78844.1"/>
    </source>
</evidence>
<dbReference type="PANTHER" id="PTHR30026">
    <property type="entry name" value="OUTER MEMBRANE PROTEIN TOLC"/>
    <property type="match status" value="1"/>
</dbReference>
<dbReference type="OrthoDB" id="976750at2"/>
<evidence type="ECO:0000256" key="3">
    <source>
        <dbReference type="ARBA" id="ARBA00022448"/>
    </source>
</evidence>
<proteinExistence type="inferred from homology"/>
<keyword evidence="8" id="KW-0175">Coiled coil</keyword>
<feature type="coiled-coil region" evidence="8">
    <location>
        <begin position="336"/>
        <end position="363"/>
    </location>
</feature>
<keyword evidence="5" id="KW-0812">Transmembrane</keyword>
<keyword evidence="6" id="KW-0472">Membrane</keyword>
<reference evidence="10 11" key="1">
    <citation type="submission" date="2018-09" db="EMBL/GenBank/DDBJ databases">
        <title>Genome sequencing of strain 6GH32-13.</title>
        <authorList>
            <person name="Weon H.-Y."/>
            <person name="Heo J."/>
            <person name="Kwon S.-W."/>
        </authorList>
    </citation>
    <scope>NUCLEOTIDE SEQUENCE [LARGE SCALE GENOMIC DNA]</scope>
    <source>
        <strain evidence="10 11">5GH32-13</strain>
    </source>
</reference>
<evidence type="ECO:0000256" key="5">
    <source>
        <dbReference type="ARBA" id="ARBA00022692"/>
    </source>
</evidence>
<keyword evidence="4" id="KW-1134">Transmembrane beta strand</keyword>
<dbReference type="Gene3D" id="1.20.1600.10">
    <property type="entry name" value="Outer membrane efflux proteins (OEP)"/>
    <property type="match status" value="1"/>
</dbReference>
<dbReference type="GO" id="GO:0015562">
    <property type="term" value="F:efflux transmembrane transporter activity"/>
    <property type="evidence" value="ECO:0007669"/>
    <property type="project" value="InterPro"/>
</dbReference>
<dbReference type="Proteomes" id="UP000263900">
    <property type="component" value="Chromosome"/>
</dbReference>
<dbReference type="RefSeq" id="WP_119054720.1">
    <property type="nucleotide sequence ID" value="NZ_CP032157.1"/>
</dbReference>
<dbReference type="EMBL" id="CP032157">
    <property type="protein sequence ID" value="AXY78844.1"/>
    <property type="molecule type" value="Genomic_DNA"/>
</dbReference>
<sequence>MVKHWKSAALLLWITPALAQDSSTLTLEQAYDLSRENYPLIKQKGLVRQTADLTIDNLNKNYLPQVTVSGQATYQSAVTSVPIRVAGLDIPTLSKDQYRIQAEATQLLYDGGAVSAQKNLQQVNALVEDQRAEVDLYKVKERINQFYLGILLLDEQLKQTELVKKDIQLGIKRVTAQVDNGTAFRSNQLVLEAELLKAEQRTIELKATRKGWLDVLSLFLNQSLPENTALRMPVVRTYIMAPGINRPELKLFTYQDSLFKSQNSLISAKNRPRTSLFVQGGYARPGLDMLKNDFAWYYVAGVRLNWSLGNLYTTKKERQLLTVNQRMVDVQKDLFLLNTNTQLKQQQSELNKLEQLIVSDEQIIGLRAKVKEAANAQLENGVITANDFLREVNAEDQARLSLIAHRLQWLQAQINLETISGNQ</sequence>
<dbReference type="GO" id="GO:0015288">
    <property type="term" value="F:porin activity"/>
    <property type="evidence" value="ECO:0007669"/>
    <property type="project" value="TreeGrafter"/>
</dbReference>
<dbReference type="InterPro" id="IPR051906">
    <property type="entry name" value="TolC-like"/>
</dbReference>
<gene>
    <name evidence="10" type="ORF">D3H65_31230</name>
</gene>
<organism evidence="10 11">
    <name type="scientific">Paraflavitalea soli</name>
    <dbReference type="NCBI Taxonomy" id="2315862"/>
    <lineage>
        <taxon>Bacteria</taxon>
        <taxon>Pseudomonadati</taxon>
        <taxon>Bacteroidota</taxon>
        <taxon>Chitinophagia</taxon>
        <taxon>Chitinophagales</taxon>
        <taxon>Chitinophagaceae</taxon>
        <taxon>Paraflavitalea</taxon>
    </lineage>
</organism>
<evidence type="ECO:0000256" key="7">
    <source>
        <dbReference type="ARBA" id="ARBA00023237"/>
    </source>
</evidence>
<keyword evidence="11" id="KW-1185">Reference proteome</keyword>
<dbReference type="PANTHER" id="PTHR30026:SF20">
    <property type="entry name" value="OUTER MEMBRANE PROTEIN TOLC"/>
    <property type="match status" value="1"/>
</dbReference>
<accession>A0A3B7MWG5</accession>
<keyword evidence="9" id="KW-0732">Signal</keyword>
<feature type="chain" id="PRO_5017710658" evidence="9">
    <location>
        <begin position="20"/>
        <end position="423"/>
    </location>
</feature>
<comment type="subcellular location">
    <subcellularLocation>
        <location evidence="1">Cell outer membrane</location>
    </subcellularLocation>
</comment>
<feature type="signal peptide" evidence="9">
    <location>
        <begin position="1"/>
        <end position="19"/>
    </location>
</feature>
<dbReference type="AlphaFoldDB" id="A0A3B7MWG5"/>
<protein>
    <submittedName>
        <fullName evidence="10">TolC family protein</fullName>
    </submittedName>
</protein>
<evidence type="ECO:0000256" key="2">
    <source>
        <dbReference type="ARBA" id="ARBA00007613"/>
    </source>
</evidence>
<dbReference type="GO" id="GO:1990281">
    <property type="term" value="C:efflux pump complex"/>
    <property type="evidence" value="ECO:0007669"/>
    <property type="project" value="TreeGrafter"/>
</dbReference>
<evidence type="ECO:0000256" key="9">
    <source>
        <dbReference type="SAM" id="SignalP"/>
    </source>
</evidence>